<accession>A0A6H1TT16</accession>
<keyword evidence="1 4" id="KW-0489">Methyltransferase</keyword>
<gene>
    <name evidence="4" type="primary">egtD</name>
    <name evidence="4" type="ORF">HCG48_02440</name>
</gene>
<reference evidence="4 5" key="1">
    <citation type="submission" date="2020-04" db="EMBL/GenBank/DDBJ databases">
        <authorList>
            <person name="Basu S."/>
            <person name="Maruthanayagam V."/>
            <person name="Chakraborty S."/>
            <person name="Pramanik A."/>
            <person name="Mukherjee J."/>
            <person name="Brink B."/>
        </authorList>
    </citation>
    <scope>NUCLEOTIDE SEQUENCE [LARGE SCALE GENOMIC DNA]</scope>
    <source>
        <strain evidence="4 5">AP17</strain>
    </source>
</reference>
<dbReference type="PIRSF" id="PIRSF018005">
    <property type="entry name" value="UCP018005"/>
    <property type="match status" value="1"/>
</dbReference>
<dbReference type="GO" id="GO:0052706">
    <property type="term" value="F:L-histidine N(alpha)-methyltransferase activity"/>
    <property type="evidence" value="ECO:0007669"/>
    <property type="project" value="UniProtKB-EC"/>
</dbReference>
<keyword evidence="5" id="KW-1185">Reference proteome</keyword>
<name>A0A6H1TT16_9CYAN</name>
<protein>
    <submittedName>
        <fullName evidence="4">L-histidine N(Alpha)-methyltransferase</fullName>
        <ecNumber evidence="4">2.1.1.44</ecNumber>
    </submittedName>
</protein>
<dbReference type="InterPro" id="IPR019257">
    <property type="entry name" value="MeTrfase_dom"/>
</dbReference>
<evidence type="ECO:0000256" key="2">
    <source>
        <dbReference type="ARBA" id="ARBA00022679"/>
    </source>
</evidence>
<proteinExistence type="predicted"/>
<sequence length="354" mass="39911">MTFPQSSDSTSLAADAEAIARSSLLENRLRLERLIDPSGTSATEIANAADVVAGLTQTPKTLPPKYFYDDRGSQLFEQICDLPEYYPTRTEAAILRQYAPEIAKLTGNCEIVELGSGSSTKTRILLDAYHDSDSPLHYVPVDVSGGILESSARELLVDYPSLQVHGLVSTYELALEQLPTYLPSRTICFLGSSLGNLNPEECDIFFSQIVEAMQPEDYFLLGMDLHKSKAILEPAYNDAQGVTAAFNLNMLRHLNWRFDGNFNPEFFEHRAFYNEEERRIEMHLHCLRSHAVRLRGLDLTVNFEAGESILTEISRKFDIEQMQSYLQQKQLAPVQSWTDENGWFGLLLCQHQST</sequence>
<dbReference type="InterPro" id="IPR017804">
    <property type="entry name" value="MeTrfase_EgtD-like"/>
</dbReference>
<dbReference type="KEGG" id="oxy:HCG48_02440"/>
<dbReference type="Proteomes" id="UP000500857">
    <property type="component" value="Chromosome"/>
</dbReference>
<dbReference type="Gene3D" id="3.40.50.150">
    <property type="entry name" value="Vaccinia Virus protein VP39"/>
    <property type="match status" value="1"/>
</dbReference>
<dbReference type="GO" id="GO:0032259">
    <property type="term" value="P:methylation"/>
    <property type="evidence" value="ECO:0007669"/>
    <property type="project" value="UniProtKB-KW"/>
</dbReference>
<dbReference type="NCBIfam" id="TIGR03438">
    <property type="entry name" value="egtD_ergothio"/>
    <property type="match status" value="1"/>
</dbReference>
<organism evidence="4 5">
    <name type="scientific">Oxynema aestuarii AP17</name>
    <dbReference type="NCBI Taxonomy" id="2064643"/>
    <lineage>
        <taxon>Bacteria</taxon>
        <taxon>Bacillati</taxon>
        <taxon>Cyanobacteriota</taxon>
        <taxon>Cyanophyceae</taxon>
        <taxon>Oscillatoriophycideae</taxon>
        <taxon>Oscillatoriales</taxon>
        <taxon>Oscillatoriaceae</taxon>
        <taxon>Oxynema</taxon>
        <taxon>Oxynema aestuarii</taxon>
    </lineage>
</organism>
<evidence type="ECO:0000259" key="3">
    <source>
        <dbReference type="Pfam" id="PF10017"/>
    </source>
</evidence>
<dbReference type="SUPFAM" id="SSF53335">
    <property type="entry name" value="S-adenosyl-L-methionine-dependent methyltransferases"/>
    <property type="match status" value="1"/>
</dbReference>
<dbReference type="EMBL" id="CP051167">
    <property type="protein sequence ID" value="QIZ69585.1"/>
    <property type="molecule type" value="Genomic_DNA"/>
</dbReference>
<dbReference type="AlphaFoldDB" id="A0A6H1TT16"/>
<dbReference type="InterPro" id="IPR051128">
    <property type="entry name" value="EgtD_Methyltrsf_superfamily"/>
</dbReference>
<dbReference type="InterPro" id="IPR035094">
    <property type="entry name" value="EgtD"/>
</dbReference>
<keyword evidence="2 4" id="KW-0808">Transferase</keyword>
<dbReference type="InterPro" id="IPR029063">
    <property type="entry name" value="SAM-dependent_MTases_sf"/>
</dbReference>
<dbReference type="RefSeq" id="WP_168567742.1">
    <property type="nucleotide sequence ID" value="NZ_CP051167.1"/>
</dbReference>
<dbReference type="EC" id="2.1.1.44" evidence="4"/>
<evidence type="ECO:0000256" key="1">
    <source>
        <dbReference type="ARBA" id="ARBA00022603"/>
    </source>
</evidence>
<evidence type="ECO:0000313" key="4">
    <source>
        <dbReference type="EMBL" id="QIZ69585.1"/>
    </source>
</evidence>
<dbReference type="PANTHER" id="PTHR43397">
    <property type="entry name" value="ERGOTHIONEINE BIOSYNTHESIS PROTEIN 1"/>
    <property type="match status" value="1"/>
</dbReference>
<feature type="domain" description="Histidine-specific methyltransferase SAM-dependent" evidence="3">
    <location>
        <begin position="49"/>
        <end position="350"/>
    </location>
</feature>
<evidence type="ECO:0000313" key="5">
    <source>
        <dbReference type="Proteomes" id="UP000500857"/>
    </source>
</evidence>
<dbReference type="Pfam" id="PF10017">
    <property type="entry name" value="Methyltransf_33"/>
    <property type="match status" value="1"/>
</dbReference>
<dbReference type="PANTHER" id="PTHR43397:SF1">
    <property type="entry name" value="ERGOTHIONEINE BIOSYNTHESIS PROTEIN 1"/>
    <property type="match status" value="1"/>
</dbReference>